<reference evidence="3" key="1">
    <citation type="journal article" date="2019" name="Int. J. Syst. Evol. Microbiol.">
        <title>The Global Catalogue of Microorganisms (GCM) 10K type strain sequencing project: providing services to taxonomists for standard genome sequencing and annotation.</title>
        <authorList>
            <consortium name="The Broad Institute Genomics Platform"/>
            <consortium name="The Broad Institute Genome Sequencing Center for Infectious Disease"/>
            <person name="Wu L."/>
            <person name="Ma J."/>
        </authorList>
    </citation>
    <scope>NUCLEOTIDE SEQUENCE [LARGE SCALE GENOMIC DNA]</scope>
    <source>
        <strain evidence="3">JCM 17759</strain>
    </source>
</reference>
<dbReference type="InterPro" id="IPR014721">
    <property type="entry name" value="Ribsml_uS5_D2-typ_fold_subgr"/>
</dbReference>
<gene>
    <name evidence="2" type="ORF">GCM10023156_54010</name>
</gene>
<evidence type="ECO:0000313" key="3">
    <source>
        <dbReference type="Proteomes" id="UP001500840"/>
    </source>
</evidence>
<protein>
    <recommendedName>
        <fullName evidence="4">NACHT domain protein</fullName>
    </recommendedName>
</protein>
<keyword evidence="3" id="KW-1185">Reference proteome</keyword>
<dbReference type="SUPFAM" id="SSF48371">
    <property type="entry name" value="ARM repeat"/>
    <property type="match status" value="1"/>
</dbReference>
<dbReference type="Gene3D" id="3.30.230.10">
    <property type="match status" value="1"/>
</dbReference>
<accession>A0ABP8NEC1</accession>
<dbReference type="InterPro" id="IPR011989">
    <property type="entry name" value="ARM-like"/>
</dbReference>
<organism evidence="2 3">
    <name type="scientific">Novipirellula rosea</name>
    <dbReference type="NCBI Taxonomy" id="1031540"/>
    <lineage>
        <taxon>Bacteria</taxon>
        <taxon>Pseudomonadati</taxon>
        <taxon>Planctomycetota</taxon>
        <taxon>Planctomycetia</taxon>
        <taxon>Pirellulales</taxon>
        <taxon>Pirellulaceae</taxon>
        <taxon>Novipirellula</taxon>
    </lineage>
</organism>
<feature type="compositionally biased region" description="Acidic residues" evidence="1">
    <location>
        <begin position="420"/>
        <end position="432"/>
    </location>
</feature>
<name>A0ABP8NEC1_9BACT</name>
<proteinExistence type="predicted"/>
<evidence type="ECO:0000313" key="2">
    <source>
        <dbReference type="EMBL" id="GAA4465818.1"/>
    </source>
</evidence>
<evidence type="ECO:0008006" key="4">
    <source>
        <dbReference type="Google" id="ProtNLM"/>
    </source>
</evidence>
<feature type="region of interest" description="Disordered" evidence="1">
    <location>
        <begin position="413"/>
        <end position="437"/>
    </location>
</feature>
<dbReference type="SUPFAM" id="SSF52540">
    <property type="entry name" value="P-loop containing nucleoside triphosphate hydrolases"/>
    <property type="match status" value="1"/>
</dbReference>
<dbReference type="InterPro" id="IPR027417">
    <property type="entry name" value="P-loop_NTPase"/>
</dbReference>
<comment type="caution">
    <text evidence="2">The sequence shown here is derived from an EMBL/GenBank/DDBJ whole genome shotgun (WGS) entry which is preliminary data.</text>
</comment>
<dbReference type="Gene3D" id="3.40.50.300">
    <property type="entry name" value="P-loop containing nucleotide triphosphate hydrolases"/>
    <property type="match status" value="1"/>
</dbReference>
<dbReference type="Gene3D" id="1.25.10.10">
    <property type="entry name" value="Leucine-rich Repeat Variant"/>
    <property type="match status" value="1"/>
</dbReference>
<dbReference type="Proteomes" id="UP001500840">
    <property type="component" value="Unassembled WGS sequence"/>
</dbReference>
<sequence>MGALSRKCRNLADGRNLDEVWRWLLDARKVMEYCRRQRSVACDKELTLVYAYLSSDEAIKNAEVSHQKILNCETGASRLDWIRRAVACAGVAKTVQHRQANGQFWVREAFDLHDDFVLSESLTLETLATVLQDASDVAENKDLAVFASRLIVQLFGGDSATDHRVTIPLVLMNQSEAEGTVATLCLHRFAGGSGQLDPCPLTQLGVEVDPQTLLGFRQALELTTAQQRTDLRSMDVQWSIEGTTSITGRSADAAFAVGLHALARGLSIEPGLFVSAGLNADGRLEPVNGIDDAGSLKLHAVRASIGPHPSATVFVARENDLTPDQRSHWASRSVHVVPLEGIGEVVQAFCRQQQYLESFLQSQNDWILAQASERLGRKLGTVEEFTQQTIALRVARGVTSELSDEEKALVLKSDKNEIGSSEDESGGSEDEQVDPRDIESLKEELTWSDYRAFRSNRTILLGDPGFGKTTLMFQAIAEDCTSEKAKISSGEVRPGEACFSVYLAASDLASRVGCEPSSLVTLQPILDAIVQSYGPDAAIQDLIESSVSNGQCQLCIDALDEVTDSTNLEQYLAGLIETHPLTRVILTSRRTGYAGPPFALPKSDQLELLPLTRPQIHEAIRCWFGDTEVARAICRQVDENVQLHDVLRSPILLNLATRQVNNSSDGKIAFPTWRRRSELYAGFVEHALDQIGKADRPKFLQMERLEFKILLRKLALRLWERDPQRSIWDLNTLHREIKRCVGGNHLWGLRRRFPDLLDDLHESGLLVPIQAGDVNSPLIFLHRTIAEYLAGECLAKLFDEDDENVLPFVDKKLWDSSWKQVLLFFAGCLQDPSILLSRLIDDADGVDQDDLLRHRLLFAATCLPELKENPDCANEIAEQTCRLARNDIMLRRSDAIRDALVALLVANPELDGEPFQRVWFTKVIFVERILPEIGTVAECAELWTWLVERLKLATRALDDDRPGASPQVFYLARAVFAVRQSVDLAELIDGDDDHELEWNQVSRILAIADHQTDSRIRIQSNLMRKLLDHVLKSEHARMETAKRILDNFPSLPIEEGQPNLAVEACCQTLNGPDDRGSHRRAIKLLSTQGSAVGASQEFREWILQIPTVAKERDLVRMVEDSRTTLCDGDFIGRLEQAIHQADADKSLVGFRLLLAINANESRRWIEAIHRVLASCASAIEDFESFLAANPSRTVIRIALELLQKQASRAQGLKLTLAFANSIGTEEPQHSRPGRARNFDRHPEVTVQLAWLDQLTAEIQNVTGELPSKQKGFDAPNLLTAFLSSNEVVLTSIGRSVFLLACRFRPSDSLVAWIVDSLCLDATSGQDFKDLIAAGLLRTQPSFQVKVRERLGERVLPDHLVADHRFAFFINKSDEEATEQLLACLDSATAKERAEIVSRVASSTEGLIDARFAKVLLELANSRRVSHRAIACLGISKLADAAVSREFVKDLFIGFARESTPRALTHAACNLARRCPEEFYETTAEIFFNKSNPLRDHAALIVGVLGNTFAKQENLTRIVVSAMDDASMDGVANERTKSRPAREAASVLERLLESSSDECRQAVFDQLVEICKQVPMVGGRTLGATAVASWLIDQLADPNPDRVFVAALILGRRARNRDGMEPPFLIAGCQNRSSFEILLPAEPADRARILQQTKRLAEVSQAHEIRFFRHGNRVIAQTTDALSKVSPEIEKR</sequence>
<dbReference type="RefSeq" id="WP_345326908.1">
    <property type="nucleotide sequence ID" value="NZ_BAABGA010000077.1"/>
</dbReference>
<dbReference type="EMBL" id="BAABGA010000077">
    <property type="protein sequence ID" value="GAA4465818.1"/>
    <property type="molecule type" value="Genomic_DNA"/>
</dbReference>
<dbReference type="InterPro" id="IPR016024">
    <property type="entry name" value="ARM-type_fold"/>
</dbReference>
<evidence type="ECO:0000256" key="1">
    <source>
        <dbReference type="SAM" id="MobiDB-lite"/>
    </source>
</evidence>